<dbReference type="Proteomes" id="UP000078290">
    <property type="component" value="Unassembled WGS sequence"/>
</dbReference>
<gene>
    <name evidence="1" type="ORF">A7K69_04225</name>
</gene>
<protein>
    <submittedName>
        <fullName evidence="1">Uncharacterized protein</fullName>
    </submittedName>
</protein>
<dbReference type="AlphaFoldDB" id="A0A1B7KT04"/>
<organism evidence="1 2">
    <name type="scientific">Parageobacillus thermoglucosidasius</name>
    <name type="common">Geobacillus thermoglucosidasius</name>
    <dbReference type="NCBI Taxonomy" id="1426"/>
    <lineage>
        <taxon>Bacteria</taxon>
        <taxon>Bacillati</taxon>
        <taxon>Bacillota</taxon>
        <taxon>Bacilli</taxon>
        <taxon>Bacillales</taxon>
        <taxon>Anoxybacillaceae</taxon>
        <taxon>Parageobacillus</taxon>
    </lineage>
</organism>
<proteinExistence type="predicted"/>
<dbReference type="EMBL" id="LXMA01000012">
    <property type="protein sequence ID" value="OAT73197.1"/>
    <property type="molecule type" value="Genomic_DNA"/>
</dbReference>
<comment type="caution">
    <text evidence="1">The sequence shown here is derived from an EMBL/GenBank/DDBJ whole genome shotgun (WGS) entry which is preliminary data.</text>
</comment>
<evidence type="ECO:0000313" key="2">
    <source>
        <dbReference type="Proteomes" id="UP000078290"/>
    </source>
</evidence>
<name>A0A1B7KT04_PARTM</name>
<sequence length="60" mass="6857">MAGILITLFIWIILGKHALIVKRKALGTTRKNLKIGYWKAEDHYLESVRPFICAGMIIKC</sequence>
<reference evidence="2" key="1">
    <citation type="submission" date="2016-05" db="EMBL/GenBank/DDBJ databases">
        <authorList>
            <person name="Wang W."/>
            <person name="Zhu L."/>
        </authorList>
    </citation>
    <scope>NUCLEOTIDE SEQUENCE [LARGE SCALE GENOMIC DNA]</scope>
    <source>
        <strain evidence="2">W-2</strain>
    </source>
</reference>
<accession>A0A1B7KT04</accession>
<evidence type="ECO:0000313" key="1">
    <source>
        <dbReference type="EMBL" id="OAT73197.1"/>
    </source>
</evidence>